<dbReference type="Gene3D" id="4.10.10.10">
    <property type="entry name" value="Metallothionein Isoform II"/>
    <property type="match status" value="1"/>
</dbReference>
<dbReference type="KEGG" id="cge:118239387"/>
<dbReference type="GO" id="GO:0046872">
    <property type="term" value="F:metal ion binding"/>
    <property type="evidence" value="ECO:0007669"/>
    <property type="project" value="UniProtKB-KW"/>
</dbReference>
<dbReference type="InterPro" id="IPR017854">
    <property type="entry name" value="Metalthion_dom_sf"/>
</dbReference>
<sequence length="74" mass="8383">MSQFLLNSAVARKDHAFSWYLHFCATHGPCSFKCQEFNCTSSKKSCWFRCLVDCSKCSQACNCKEASDKCSYCA</sequence>
<gene>
    <name evidence="6" type="primary">LOC118239387</name>
</gene>
<evidence type="ECO:0000256" key="2">
    <source>
        <dbReference type="ARBA" id="ARBA00022723"/>
    </source>
</evidence>
<keyword evidence="3 4" id="KW-0480">Metal-thiolate cluster</keyword>
<keyword evidence="5" id="KW-1185">Reference proteome</keyword>
<dbReference type="InterPro" id="IPR023587">
    <property type="entry name" value="Metalthion_dom_sf_vert"/>
</dbReference>
<keyword evidence="2 4" id="KW-0479">Metal-binding</keyword>
<dbReference type="AlphaFoldDB" id="A0A9J7KD85"/>
<evidence type="ECO:0000256" key="3">
    <source>
        <dbReference type="ARBA" id="ARBA00022851"/>
    </source>
</evidence>
<evidence type="ECO:0000256" key="1">
    <source>
        <dbReference type="ARBA" id="ARBA00007283"/>
    </source>
</evidence>
<protein>
    <recommendedName>
        <fullName evidence="4">Metallothionein</fullName>
    </recommendedName>
</protein>
<evidence type="ECO:0000313" key="5">
    <source>
        <dbReference type="Proteomes" id="UP001108280"/>
    </source>
</evidence>
<dbReference type="Pfam" id="PF00131">
    <property type="entry name" value="Metallothio"/>
    <property type="match status" value="1"/>
</dbReference>
<dbReference type="InterPro" id="IPR000006">
    <property type="entry name" value="Metalthion_vert"/>
</dbReference>
<reference evidence="6" key="3">
    <citation type="submission" date="2025-08" db="UniProtKB">
        <authorList>
            <consortium name="RefSeq"/>
        </authorList>
    </citation>
    <scope>IDENTIFICATION</scope>
    <source>
        <strain evidence="6">17A/GY</strain>
        <tissue evidence="6">Liver</tissue>
    </source>
</reference>
<comment type="function">
    <text evidence="4">Metallothioneins have a high content of cysteine residues that bind various heavy metals.</text>
</comment>
<dbReference type="Proteomes" id="UP001108280">
    <property type="component" value="Chromosome X"/>
</dbReference>
<proteinExistence type="inferred from homology"/>
<dbReference type="RefSeq" id="XP_035305625.1">
    <property type="nucleotide sequence ID" value="XM_035449734.1"/>
</dbReference>
<evidence type="ECO:0000256" key="4">
    <source>
        <dbReference type="RuleBase" id="RU000621"/>
    </source>
</evidence>
<accession>A0A9J7KD85</accession>
<organism evidence="5 6">
    <name type="scientific">Cricetulus griseus</name>
    <name type="common">Chinese hamster</name>
    <name type="synonym">Cricetulus barabensis griseus</name>
    <dbReference type="NCBI Taxonomy" id="10029"/>
    <lineage>
        <taxon>Eukaryota</taxon>
        <taxon>Metazoa</taxon>
        <taxon>Chordata</taxon>
        <taxon>Craniata</taxon>
        <taxon>Vertebrata</taxon>
        <taxon>Euteleostomi</taxon>
        <taxon>Mammalia</taxon>
        <taxon>Eutheria</taxon>
        <taxon>Euarchontoglires</taxon>
        <taxon>Glires</taxon>
        <taxon>Rodentia</taxon>
        <taxon>Myomorpha</taxon>
        <taxon>Muroidea</taxon>
        <taxon>Cricetidae</taxon>
        <taxon>Cricetinae</taxon>
        <taxon>Cricetulus</taxon>
    </lineage>
</organism>
<dbReference type="SUPFAM" id="SSF57868">
    <property type="entry name" value="Metallothionein"/>
    <property type="match status" value="1"/>
</dbReference>
<reference evidence="5" key="2">
    <citation type="journal article" date="2020" name="Biotechnol. Bioeng.">
        <title>Chromosome-scale scaffolds for the Chinese hamster reference genome assembly to facilitate the study of the CHO epigenome.</title>
        <authorList>
            <person name="Hilliard W."/>
            <person name="MacDonald M."/>
            <person name="Lee K.H."/>
        </authorList>
    </citation>
    <scope>NUCLEOTIDE SEQUENCE [LARGE SCALE GENOMIC DNA]</scope>
    <source>
        <strain evidence="5">17A/GY</strain>
    </source>
</reference>
<comment type="similarity">
    <text evidence="1 4">Belongs to the metallothionein superfamily. Type 1 family.</text>
</comment>
<name>A0A9J7KD85_CRIGR</name>
<dbReference type="GeneID" id="118239387"/>
<evidence type="ECO:0000313" key="6">
    <source>
        <dbReference type="RefSeq" id="XP_035305625.1"/>
    </source>
</evidence>
<reference evidence="5" key="1">
    <citation type="journal article" date="2018" name="Biotechnol. Bioeng.">
        <title>A reference genome of the Chinese hamster based on a hybrid assembly strategy.</title>
        <authorList>
            <person name="Rupp O."/>
            <person name="MacDonald M.L."/>
            <person name="Li S."/>
            <person name="Dhiman H."/>
            <person name="Polson S."/>
            <person name="Griep S."/>
            <person name="Heffner K."/>
            <person name="Hernandez I."/>
            <person name="Brinkrolf K."/>
            <person name="Jadhav V."/>
            <person name="Samoudi M."/>
            <person name="Hao H."/>
            <person name="Kingham B."/>
            <person name="Goesmann A."/>
            <person name="Betenbaugh M.J."/>
            <person name="Lewis N.E."/>
            <person name="Borth N."/>
            <person name="Lee K.H."/>
        </authorList>
    </citation>
    <scope>NUCLEOTIDE SEQUENCE [LARGE SCALE GENOMIC DNA]</scope>
    <source>
        <strain evidence="5">17A/GY</strain>
    </source>
</reference>